<dbReference type="AlphaFoldDB" id="A0A4Q7UE50"/>
<feature type="transmembrane region" description="Helical" evidence="6">
    <location>
        <begin position="239"/>
        <end position="259"/>
    </location>
</feature>
<evidence type="ECO:0000256" key="5">
    <source>
        <dbReference type="SAM" id="MobiDB-lite"/>
    </source>
</evidence>
<dbReference type="InterPro" id="IPR051328">
    <property type="entry name" value="T7SS_ABC-Transporter"/>
</dbReference>
<evidence type="ECO:0000256" key="3">
    <source>
        <dbReference type="ARBA" id="ARBA00022989"/>
    </source>
</evidence>
<comment type="subcellular location">
    <subcellularLocation>
        <location evidence="1">Membrane</location>
        <topology evidence="1">Multi-pass membrane protein</topology>
    </subcellularLocation>
</comment>
<keyword evidence="2 6" id="KW-0812">Transmembrane</keyword>
<evidence type="ECO:0000256" key="2">
    <source>
        <dbReference type="ARBA" id="ARBA00022692"/>
    </source>
</evidence>
<feature type="transmembrane region" description="Helical" evidence="6">
    <location>
        <begin position="174"/>
        <end position="194"/>
    </location>
</feature>
<dbReference type="OrthoDB" id="3217869at2"/>
<feature type="transmembrane region" description="Helical" evidence="6">
    <location>
        <begin position="322"/>
        <end position="344"/>
    </location>
</feature>
<keyword evidence="8" id="KW-1185">Reference proteome</keyword>
<keyword evidence="4 6" id="KW-0472">Membrane</keyword>
<evidence type="ECO:0000256" key="4">
    <source>
        <dbReference type="ARBA" id="ARBA00023136"/>
    </source>
</evidence>
<name>A0A4Q7UE50_9ACTN</name>
<keyword evidence="3 6" id="KW-1133">Transmembrane helix</keyword>
<evidence type="ECO:0000313" key="7">
    <source>
        <dbReference type="EMBL" id="RZT79475.1"/>
    </source>
</evidence>
<protein>
    <submittedName>
        <fullName evidence="7">Uncharacterized protein DUF3533</fullName>
    </submittedName>
</protein>
<feature type="region of interest" description="Disordered" evidence="5">
    <location>
        <begin position="1"/>
        <end position="21"/>
    </location>
</feature>
<evidence type="ECO:0000256" key="1">
    <source>
        <dbReference type="ARBA" id="ARBA00004141"/>
    </source>
</evidence>
<feature type="transmembrane region" description="Helical" evidence="6">
    <location>
        <begin position="206"/>
        <end position="227"/>
    </location>
</feature>
<feature type="transmembrane region" description="Helical" evidence="6">
    <location>
        <begin position="266"/>
        <end position="287"/>
    </location>
</feature>
<dbReference type="Proteomes" id="UP000293781">
    <property type="component" value="Unassembled WGS sequence"/>
</dbReference>
<evidence type="ECO:0000313" key="8">
    <source>
        <dbReference type="Proteomes" id="UP000293781"/>
    </source>
</evidence>
<organism evidence="7 8">
    <name type="scientific">Micromonospora violae</name>
    <dbReference type="NCBI Taxonomy" id="1278207"/>
    <lineage>
        <taxon>Bacteria</taxon>
        <taxon>Bacillati</taxon>
        <taxon>Actinomycetota</taxon>
        <taxon>Actinomycetes</taxon>
        <taxon>Micromonosporales</taxon>
        <taxon>Micromonosporaceae</taxon>
        <taxon>Micromonospora</taxon>
    </lineage>
</organism>
<dbReference type="PANTHER" id="PTHR43077:SF10">
    <property type="entry name" value="TRANSPORT PERMEASE PROTEIN"/>
    <property type="match status" value="1"/>
</dbReference>
<gene>
    <name evidence="7" type="ORF">EV382_2674</name>
</gene>
<reference evidence="7 8" key="1">
    <citation type="submission" date="2019-02" db="EMBL/GenBank/DDBJ databases">
        <title>Sequencing the genomes of 1000 actinobacteria strains.</title>
        <authorList>
            <person name="Klenk H.-P."/>
        </authorList>
    </citation>
    <scope>NUCLEOTIDE SEQUENCE [LARGE SCALE GENOMIC DNA]</scope>
    <source>
        <strain evidence="7 8">DSM 45888</strain>
    </source>
</reference>
<dbReference type="PANTHER" id="PTHR43077">
    <property type="entry name" value="TRANSPORT PERMEASE YVFS-RELATED"/>
    <property type="match status" value="1"/>
</dbReference>
<proteinExistence type="predicted"/>
<sequence length="360" mass="36382">MATTTTSTDTTDGPASTTPRSRFGAELRDAVSARTILLVVAVLAVQMGFVLSYIGAFHAPKPHHIPIAVVAPASVSDAAVAQLNRLPDEPLLARGIPGEQQARALILDRSVEAAIVVDAGGTTDTLLVASAGGVAVSTTVQQIAQAVQAQQHRQLQVVDIRPPDAGDGRGMSSFYLALGWIVGGYLAAAILGMAAGARPANVHRTVIRLGVLALYALGSGLGGAVIVGPVMNALPGHFGALWLFGSLVVFAAAATTVALQNLMGIIGVGVAVTLFVVLGNPSAGGAYPYSLLPPFWSGIGPWLPPGAATTAVRNTVYFAGHAVAHSVWVLAGYAVVGSVAALVASRGKAQVSSAASPSQA</sequence>
<accession>A0A4Q7UE50</accession>
<dbReference type="GO" id="GO:0016020">
    <property type="term" value="C:membrane"/>
    <property type="evidence" value="ECO:0007669"/>
    <property type="project" value="UniProtKB-SubCell"/>
</dbReference>
<dbReference type="EMBL" id="SHKK01000001">
    <property type="protein sequence ID" value="RZT79475.1"/>
    <property type="molecule type" value="Genomic_DNA"/>
</dbReference>
<feature type="transmembrane region" description="Helical" evidence="6">
    <location>
        <begin position="36"/>
        <end position="56"/>
    </location>
</feature>
<comment type="caution">
    <text evidence="7">The sequence shown here is derived from an EMBL/GenBank/DDBJ whole genome shotgun (WGS) entry which is preliminary data.</text>
</comment>
<feature type="compositionally biased region" description="Low complexity" evidence="5">
    <location>
        <begin position="1"/>
        <end position="19"/>
    </location>
</feature>
<dbReference type="RefSeq" id="WP_130401926.1">
    <property type="nucleotide sequence ID" value="NZ_JBEZZO010000016.1"/>
</dbReference>
<evidence type="ECO:0000256" key="6">
    <source>
        <dbReference type="SAM" id="Phobius"/>
    </source>
</evidence>